<accession>A0A1A7YDS8</accession>
<protein>
    <submittedName>
        <fullName evidence="1">Mastermind-like 3</fullName>
    </submittedName>
</protein>
<feature type="non-terminal residue" evidence="1">
    <location>
        <position position="63"/>
    </location>
</feature>
<proteinExistence type="predicted"/>
<organism evidence="1">
    <name type="scientific">Iconisemion striatum</name>
    <dbReference type="NCBI Taxonomy" id="60296"/>
    <lineage>
        <taxon>Eukaryota</taxon>
        <taxon>Metazoa</taxon>
        <taxon>Chordata</taxon>
        <taxon>Craniata</taxon>
        <taxon>Vertebrata</taxon>
        <taxon>Euteleostomi</taxon>
        <taxon>Actinopterygii</taxon>
        <taxon>Neopterygii</taxon>
        <taxon>Teleostei</taxon>
        <taxon>Neoteleostei</taxon>
        <taxon>Acanthomorphata</taxon>
        <taxon>Ovalentaria</taxon>
        <taxon>Atherinomorphae</taxon>
        <taxon>Cyprinodontiformes</taxon>
        <taxon>Nothobranchiidae</taxon>
        <taxon>Iconisemion</taxon>
    </lineage>
</organism>
<dbReference type="AlphaFoldDB" id="A0A1A7YDS8"/>
<gene>
    <name evidence="1" type="primary">MAML3</name>
</gene>
<reference evidence="1" key="2">
    <citation type="submission" date="2016-06" db="EMBL/GenBank/DDBJ databases">
        <title>The genome of a short-lived fish provides insights into sex chromosome evolution and the genetic control of aging.</title>
        <authorList>
            <person name="Reichwald K."/>
            <person name="Felder M."/>
            <person name="Petzold A."/>
            <person name="Koch P."/>
            <person name="Groth M."/>
            <person name="Platzer M."/>
        </authorList>
    </citation>
    <scope>NUCLEOTIDE SEQUENCE</scope>
    <source>
        <tissue evidence="1">Brain</tissue>
    </source>
</reference>
<reference evidence="1" key="1">
    <citation type="submission" date="2016-05" db="EMBL/GenBank/DDBJ databases">
        <authorList>
            <person name="Lavstsen T."/>
            <person name="Jespersen J.S."/>
        </authorList>
    </citation>
    <scope>NUCLEOTIDE SEQUENCE</scope>
    <source>
        <tissue evidence="1">Brain</tissue>
    </source>
</reference>
<feature type="non-terminal residue" evidence="1">
    <location>
        <position position="1"/>
    </location>
</feature>
<sequence length="63" mass="6944">VDPTDKGELEVSLRATKGQPIRTCRPTDMGAGPQEGEPLVWVTARGRSWTQVMVGWTSFSRVN</sequence>
<name>A0A1A7YDS8_9TELE</name>
<evidence type="ECO:0000313" key="1">
    <source>
        <dbReference type="EMBL" id="SBP28386.1"/>
    </source>
</evidence>
<dbReference type="EMBL" id="HADX01006154">
    <property type="protein sequence ID" value="SBP28386.1"/>
    <property type="molecule type" value="Transcribed_RNA"/>
</dbReference>